<accession>A0ABW9A287</accession>
<evidence type="ECO:0000313" key="1">
    <source>
        <dbReference type="EMBL" id="MFL9889210.1"/>
    </source>
</evidence>
<reference evidence="1 2" key="1">
    <citation type="journal article" date="2024" name="Chem. Sci.">
        <title>Discovery of megapolipeptins by genome mining of a Burkholderiales bacteria collection.</title>
        <authorList>
            <person name="Paulo B.S."/>
            <person name="Recchia M.J.J."/>
            <person name="Lee S."/>
            <person name="Fergusson C.H."/>
            <person name="Romanowski S.B."/>
            <person name="Hernandez A."/>
            <person name="Krull N."/>
            <person name="Liu D.Y."/>
            <person name="Cavanagh H."/>
            <person name="Bos A."/>
            <person name="Gray C.A."/>
            <person name="Murphy B.T."/>
            <person name="Linington R.G."/>
            <person name="Eustaquio A.S."/>
        </authorList>
    </citation>
    <scope>NUCLEOTIDE SEQUENCE [LARGE SCALE GENOMIC DNA]</scope>
    <source>
        <strain evidence="1 2">RL16-012-BIC-B</strain>
    </source>
</reference>
<protein>
    <submittedName>
        <fullName evidence="1">Uncharacterized protein</fullName>
    </submittedName>
</protein>
<dbReference type="EMBL" id="JAQQFN010000071">
    <property type="protein sequence ID" value="MFL9889210.1"/>
    <property type="molecule type" value="Genomic_DNA"/>
</dbReference>
<keyword evidence="2" id="KW-1185">Reference proteome</keyword>
<gene>
    <name evidence="1" type="ORF">PQR66_39745</name>
</gene>
<evidence type="ECO:0000313" key="2">
    <source>
        <dbReference type="Proteomes" id="UP001629249"/>
    </source>
</evidence>
<proteinExistence type="predicted"/>
<sequence>MSKLSAWNMVSVALLNEPDWLYAEWIAEQTRRVREGRHRICTVEQALDRVPRNAPILLLSESPSTFAWLGGVRGHRTHWLFINELSVPEHTADHVMSVVSMLLRDELPDLL</sequence>
<name>A0ABW9A287_9BURK</name>
<dbReference type="RefSeq" id="WP_408336469.1">
    <property type="nucleotide sequence ID" value="NZ_JAQQFH010000081.1"/>
</dbReference>
<organism evidence="1 2">
    <name type="scientific">Paraburkholderia agricolaris</name>
    <dbReference type="NCBI Taxonomy" id="2152888"/>
    <lineage>
        <taxon>Bacteria</taxon>
        <taxon>Pseudomonadati</taxon>
        <taxon>Pseudomonadota</taxon>
        <taxon>Betaproteobacteria</taxon>
        <taxon>Burkholderiales</taxon>
        <taxon>Burkholderiaceae</taxon>
        <taxon>Paraburkholderia</taxon>
    </lineage>
</organism>
<comment type="caution">
    <text evidence="1">The sequence shown here is derived from an EMBL/GenBank/DDBJ whole genome shotgun (WGS) entry which is preliminary data.</text>
</comment>
<dbReference type="Proteomes" id="UP001629249">
    <property type="component" value="Unassembled WGS sequence"/>
</dbReference>